<proteinExistence type="predicted"/>
<comment type="caution">
    <text evidence="1">The sequence shown here is derived from an EMBL/GenBank/DDBJ whole genome shotgun (WGS) entry which is preliminary data.</text>
</comment>
<reference evidence="1 2" key="1">
    <citation type="submission" date="2024-02" db="EMBL/GenBank/DDBJ databases">
        <title>de novo genome assembly of Solanum bulbocastanum strain 11H21.</title>
        <authorList>
            <person name="Hosaka A.J."/>
        </authorList>
    </citation>
    <scope>NUCLEOTIDE SEQUENCE [LARGE SCALE GENOMIC DNA]</scope>
    <source>
        <tissue evidence="1">Young leaves</tissue>
    </source>
</reference>
<organism evidence="1 2">
    <name type="scientific">Solanum bulbocastanum</name>
    <name type="common">Wild potato</name>
    <dbReference type="NCBI Taxonomy" id="147425"/>
    <lineage>
        <taxon>Eukaryota</taxon>
        <taxon>Viridiplantae</taxon>
        <taxon>Streptophyta</taxon>
        <taxon>Embryophyta</taxon>
        <taxon>Tracheophyta</taxon>
        <taxon>Spermatophyta</taxon>
        <taxon>Magnoliopsida</taxon>
        <taxon>eudicotyledons</taxon>
        <taxon>Gunneridae</taxon>
        <taxon>Pentapetalae</taxon>
        <taxon>asterids</taxon>
        <taxon>lamiids</taxon>
        <taxon>Solanales</taxon>
        <taxon>Solanaceae</taxon>
        <taxon>Solanoideae</taxon>
        <taxon>Solaneae</taxon>
        <taxon>Solanum</taxon>
    </lineage>
</organism>
<keyword evidence="2" id="KW-1185">Reference proteome</keyword>
<accession>A0AAN8YK92</accession>
<dbReference type="EMBL" id="JBANQN010000004">
    <property type="protein sequence ID" value="KAK6792133.1"/>
    <property type="molecule type" value="Genomic_DNA"/>
</dbReference>
<dbReference type="Proteomes" id="UP001371456">
    <property type="component" value="Unassembled WGS sequence"/>
</dbReference>
<protein>
    <submittedName>
        <fullName evidence="1">Uncharacterized protein</fullName>
    </submittedName>
</protein>
<dbReference type="AlphaFoldDB" id="A0AAN8YK92"/>
<name>A0AAN8YK92_SOLBU</name>
<gene>
    <name evidence="1" type="ORF">RDI58_011214</name>
</gene>
<evidence type="ECO:0000313" key="1">
    <source>
        <dbReference type="EMBL" id="KAK6792133.1"/>
    </source>
</evidence>
<evidence type="ECO:0000313" key="2">
    <source>
        <dbReference type="Proteomes" id="UP001371456"/>
    </source>
</evidence>
<sequence>MKKPRTFPPSFFLLASSWSMIPAEVFEVNIKYLQFHLLGVKYQLHMMLQSTKKHTSHGQQRHHRIQNFSFG</sequence>